<feature type="region of interest" description="Disordered" evidence="1">
    <location>
        <begin position="84"/>
        <end position="122"/>
    </location>
</feature>
<organism evidence="2 3">
    <name type="scientific">Pleurodeles waltl</name>
    <name type="common">Iberian ribbed newt</name>
    <dbReference type="NCBI Taxonomy" id="8319"/>
    <lineage>
        <taxon>Eukaryota</taxon>
        <taxon>Metazoa</taxon>
        <taxon>Chordata</taxon>
        <taxon>Craniata</taxon>
        <taxon>Vertebrata</taxon>
        <taxon>Euteleostomi</taxon>
        <taxon>Amphibia</taxon>
        <taxon>Batrachia</taxon>
        <taxon>Caudata</taxon>
        <taxon>Salamandroidea</taxon>
        <taxon>Salamandridae</taxon>
        <taxon>Pleurodelinae</taxon>
        <taxon>Pleurodeles</taxon>
    </lineage>
</organism>
<feature type="compositionally biased region" description="Basic and acidic residues" evidence="1">
    <location>
        <begin position="105"/>
        <end position="116"/>
    </location>
</feature>
<dbReference type="EMBL" id="JANPWB010000004">
    <property type="protein sequence ID" value="KAJ1196040.1"/>
    <property type="molecule type" value="Genomic_DNA"/>
</dbReference>
<sequence>MHMAGSHEKLVRCPGILHSGHTGRDLRNGPQLQDGAEDLAFRLHESIDSGGGRWWTSAEFTQIGLPNPGKPVWSKQHQLCSTFYTSGRTQEKRDQDRAVQTLRPTEPESIPRETSRLHGTKR</sequence>
<evidence type="ECO:0000313" key="2">
    <source>
        <dbReference type="EMBL" id="KAJ1196040.1"/>
    </source>
</evidence>
<accession>A0AAV7V3L5</accession>
<evidence type="ECO:0000313" key="3">
    <source>
        <dbReference type="Proteomes" id="UP001066276"/>
    </source>
</evidence>
<proteinExistence type="predicted"/>
<keyword evidence="3" id="KW-1185">Reference proteome</keyword>
<protein>
    <submittedName>
        <fullName evidence="2">Uncharacterized protein</fullName>
    </submittedName>
</protein>
<dbReference type="AlphaFoldDB" id="A0AAV7V3L5"/>
<gene>
    <name evidence="2" type="ORF">NDU88_005300</name>
</gene>
<name>A0AAV7V3L5_PLEWA</name>
<comment type="caution">
    <text evidence="2">The sequence shown here is derived from an EMBL/GenBank/DDBJ whole genome shotgun (WGS) entry which is preliminary data.</text>
</comment>
<evidence type="ECO:0000256" key="1">
    <source>
        <dbReference type="SAM" id="MobiDB-lite"/>
    </source>
</evidence>
<reference evidence="2" key="1">
    <citation type="journal article" date="2022" name="bioRxiv">
        <title>Sequencing and chromosome-scale assembly of the giantPleurodeles waltlgenome.</title>
        <authorList>
            <person name="Brown T."/>
            <person name="Elewa A."/>
            <person name="Iarovenko S."/>
            <person name="Subramanian E."/>
            <person name="Araus A.J."/>
            <person name="Petzold A."/>
            <person name="Susuki M."/>
            <person name="Suzuki K.-i.T."/>
            <person name="Hayashi T."/>
            <person name="Toyoda A."/>
            <person name="Oliveira C."/>
            <person name="Osipova E."/>
            <person name="Leigh N.D."/>
            <person name="Simon A."/>
            <person name="Yun M.H."/>
        </authorList>
    </citation>
    <scope>NUCLEOTIDE SEQUENCE</scope>
    <source>
        <strain evidence="2">20211129_DDA</strain>
        <tissue evidence="2">Liver</tissue>
    </source>
</reference>
<dbReference type="Proteomes" id="UP001066276">
    <property type="component" value="Chromosome 2_2"/>
</dbReference>